<dbReference type="OrthoDB" id="9800132at2"/>
<evidence type="ECO:0000256" key="5">
    <source>
        <dbReference type="ARBA" id="ARBA00022692"/>
    </source>
</evidence>
<evidence type="ECO:0000256" key="6">
    <source>
        <dbReference type="ARBA" id="ARBA00022927"/>
    </source>
</evidence>
<evidence type="ECO:0000256" key="4">
    <source>
        <dbReference type="ARBA" id="ARBA00022475"/>
    </source>
</evidence>
<dbReference type="PANTHER" id="PTHR33909">
    <property type="entry name" value="SEC TRANSLOCON ACCESSORY COMPLEX SUBUNIT YAJC"/>
    <property type="match status" value="1"/>
</dbReference>
<dbReference type="GO" id="GO:0005886">
    <property type="term" value="C:plasma membrane"/>
    <property type="evidence" value="ECO:0007669"/>
    <property type="project" value="UniProtKB-SubCell"/>
</dbReference>
<evidence type="ECO:0000313" key="11">
    <source>
        <dbReference type="EMBL" id="RST90631.1"/>
    </source>
</evidence>
<sequence length="121" mass="13476">MQTLIPLILVMGGMMFFMSRSQKKQQAQRQQLLDSMQPGSEVVTIGGLYGIVHEVDKEKGTVTLDCEGIYLEFERGAIKTVKAPTAPTSNEPTEDTKSEVEVTEVEVVEEPVTEEEKKDNE</sequence>
<dbReference type="EMBL" id="NGJT01000033">
    <property type="protein sequence ID" value="RST90631.1"/>
    <property type="molecule type" value="Genomic_DNA"/>
</dbReference>
<dbReference type="GO" id="GO:0015031">
    <property type="term" value="P:protein transport"/>
    <property type="evidence" value="ECO:0007669"/>
    <property type="project" value="UniProtKB-KW"/>
</dbReference>
<evidence type="ECO:0000256" key="8">
    <source>
        <dbReference type="ARBA" id="ARBA00023010"/>
    </source>
</evidence>
<keyword evidence="6" id="KW-0653">Protein transport</keyword>
<comment type="similarity">
    <text evidence="2">Belongs to the YajC family.</text>
</comment>
<keyword evidence="3" id="KW-0813">Transport</keyword>
<keyword evidence="7" id="KW-1133">Transmembrane helix</keyword>
<feature type="compositionally biased region" description="Acidic residues" evidence="10">
    <location>
        <begin position="101"/>
        <end position="113"/>
    </location>
</feature>
<evidence type="ECO:0000256" key="3">
    <source>
        <dbReference type="ARBA" id="ARBA00022448"/>
    </source>
</evidence>
<evidence type="ECO:0000256" key="1">
    <source>
        <dbReference type="ARBA" id="ARBA00004162"/>
    </source>
</evidence>
<evidence type="ECO:0000256" key="2">
    <source>
        <dbReference type="ARBA" id="ARBA00006742"/>
    </source>
</evidence>
<dbReference type="RefSeq" id="WP_125958486.1">
    <property type="nucleotide sequence ID" value="NZ_JAQEJV010000030.1"/>
</dbReference>
<evidence type="ECO:0000313" key="12">
    <source>
        <dbReference type="Proteomes" id="UP000288490"/>
    </source>
</evidence>
<evidence type="ECO:0000256" key="9">
    <source>
        <dbReference type="ARBA" id="ARBA00023136"/>
    </source>
</evidence>
<dbReference type="NCBIfam" id="TIGR00739">
    <property type="entry name" value="yajC"/>
    <property type="match status" value="1"/>
</dbReference>
<dbReference type="SMART" id="SM01323">
    <property type="entry name" value="YajC"/>
    <property type="match status" value="1"/>
</dbReference>
<keyword evidence="12" id="KW-1185">Reference proteome</keyword>
<dbReference type="PANTHER" id="PTHR33909:SF1">
    <property type="entry name" value="SEC TRANSLOCON ACCESSORY COMPLEX SUBUNIT YAJC"/>
    <property type="match status" value="1"/>
</dbReference>
<reference evidence="11 12" key="1">
    <citation type="submission" date="2017-05" db="EMBL/GenBank/DDBJ databases">
        <title>Vagococcus spp. assemblies.</title>
        <authorList>
            <person name="Gulvik C.A."/>
        </authorList>
    </citation>
    <scope>NUCLEOTIDE SEQUENCE [LARGE SCALE GENOMIC DNA]</scope>
    <source>
        <strain evidence="11 12">SS1994</strain>
    </source>
</reference>
<accession>A0A429ZAC1</accession>
<comment type="caution">
    <text evidence="11">The sequence shown here is derived from an EMBL/GenBank/DDBJ whole genome shotgun (WGS) entry which is preliminary data.</text>
</comment>
<gene>
    <name evidence="11" type="ORF">CBF36_11280</name>
</gene>
<evidence type="ECO:0000256" key="10">
    <source>
        <dbReference type="SAM" id="MobiDB-lite"/>
    </source>
</evidence>
<organism evidence="11 12">
    <name type="scientific">Vagococcus bubulae</name>
    <dbReference type="NCBI Taxonomy" id="1977868"/>
    <lineage>
        <taxon>Bacteria</taxon>
        <taxon>Bacillati</taxon>
        <taxon>Bacillota</taxon>
        <taxon>Bacilli</taxon>
        <taxon>Lactobacillales</taxon>
        <taxon>Enterococcaceae</taxon>
        <taxon>Vagococcus</taxon>
    </lineage>
</organism>
<dbReference type="PRINTS" id="PR01853">
    <property type="entry name" value="YAJCTRNLCASE"/>
</dbReference>
<keyword evidence="5" id="KW-0812">Transmembrane</keyword>
<dbReference type="AlphaFoldDB" id="A0A429ZAC1"/>
<comment type="subcellular location">
    <subcellularLocation>
        <location evidence="1">Cell membrane</location>
        <topology evidence="1">Single-pass membrane protein</topology>
    </subcellularLocation>
</comment>
<evidence type="ECO:0000256" key="7">
    <source>
        <dbReference type="ARBA" id="ARBA00022989"/>
    </source>
</evidence>
<feature type="region of interest" description="Disordered" evidence="10">
    <location>
        <begin position="82"/>
        <end position="121"/>
    </location>
</feature>
<name>A0A429ZAC1_9ENTE</name>
<proteinExistence type="inferred from homology"/>
<protein>
    <submittedName>
        <fullName evidence="11">Preprotein translocase subunit YajC</fullName>
    </submittedName>
</protein>
<keyword evidence="8" id="KW-0811">Translocation</keyword>
<dbReference type="Proteomes" id="UP000288490">
    <property type="component" value="Unassembled WGS sequence"/>
</dbReference>
<dbReference type="InterPro" id="IPR003849">
    <property type="entry name" value="Preprotein_translocase_YajC"/>
</dbReference>
<keyword evidence="9" id="KW-0472">Membrane</keyword>
<dbReference type="Pfam" id="PF02699">
    <property type="entry name" value="YajC"/>
    <property type="match status" value="1"/>
</dbReference>
<keyword evidence="4" id="KW-1003">Cell membrane</keyword>